<dbReference type="AlphaFoldDB" id="A0A2A6BF00"/>
<protein>
    <submittedName>
        <fullName evidence="1">Uncharacterized protein</fullName>
    </submittedName>
</protein>
<dbReference type="Proteomes" id="UP000005239">
    <property type="component" value="Unassembled WGS sequence"/>
</dbReference>
<name>A0A2A6BF00_PRIPA</name>
<reference evidence="1" key="2">
    <citation type="submission" date="2022-06" db="UniProtKB">
        <authorList>
            <consortium name="EnsemblMetazoa"/>
        </authorList>
    </citation>
    <scope>IDENTIFICATION</scope>
    <source>
        <strain evidence="1">PS312</strain>
    </source>
</reference>
<organism evidence="1 2">
    <name type="scientific">Pristionchus pacificus</name>
    <name type="common">Parasitic nematode worm</name>
    <dbReference type="NCBI Taxonomy" id="54126"/>
    <lineage>
        <taxon>Eukaryota</taxon>
        <taxon>Metazoa</taxon>
        <taxon>Ecdysozoa</taxon>
        <taxon>Nematoda</taxon>
        <taxon>Chromadorea</taxon>
        <taxon>Rhabditida</taxon>
        <taxon>Rhabditina</taxon>
        <taxon>Diplogasteromorpha</taxon>
        <taxon>Diplogasteroidea</taxon>
        <taxon>Neodiplogasteridae</taxon>
        <taxon>Pristionchus</taxon>
    </lineage>
</organism>
<gene>
    <name evidence="1" type="primary">WBGene00089696</name>
</gene>
<accession>A0A8R1Y4P2</accession>
<dbReference type="EnsemblMetazoa" id="PPA00142.1">
    <property type="protein sequence ID" value="PPA00142.1"/>
    <property type="gene ID" value="WBGene00089696"/>
</dbReference>
<evidence type="ECO:0000313" key="1">
    <source>
        <dbReference type="EnsemblMetazoa" id="PPA00142.1"/>
    </source>
</evidence>
<keyword evidence="2" id="KW-1185">Reference proteome</keyword>
<reference evidence="2" key="1">
    <citation type="journal article" date="2008" name="Nat. Genet.">
        <title>The Pristionchus pacificus genome provides a unique perspective on nematode lifestyle and parasitism.</title>
        <authorList>
            <person name="Dieterich C."/>
            <person name="Clifton S.W."/>
            <person name="Schuster L.N."/>
            <person name="Chinwalla A."/>
            <person name="Delehaunty K."/>
            <person name="Dinkelacker I."/>
            <person name="Fulton L."/>
            <person name="Fulton R."/>
            <person name="Godfrey J."/>
            <person name="Minx P."/>
            <person name="Mitreva M."/>
            <person name="Roeseler W."/>
            <person name="Tian H."/>
            <person name="Witte H."/>
            <person name="Yang S.P."/>
            <person name="Wilson R.K."/>
            <person name="Sommer R.J."/>
        </authorList>
    </citation>
    <scope>NUCLEOTIDE SEQUENCE [LARGE SCALE GENOMIC DNA]</scope>
    <source>
        <strain evidence="2">PS312</strain>
    </source>
</reference>
<accession>A0A2A6BF00</accession>
<sequence>MAVPTTISRKTIPEDEKDRSELFDLFADENGQMFHMYLVLLYFFNIIVQFMYGFLKFFYSFFHPPIPMLRHTLYHVFLVMFLIGGWIVVGNQWNWWITKADKIMAINEPPPVYSSLSEMDILHFRGEEAKKKSLFLSPFTARKEPKKFAIFHIVASLILFGLGAVYGLTVMGTAFRLNLQPLFLIISLPALLFFLLAFFGIVKSRPNFLLPIAAYMAAFAILSLQLAILLFYSILSAVAEPGWILIIGWIAFGTWIIPLLYTSHAARLYLRVRDDILTEKKERSEEIKLPLRTSRQADAVSQKTSVRFVINSLPFLLLLIIPLPPYYITFLTKMFEPPPVYSSLTAIDNIQLRGEESKKKKRGLFLSPFTFCIEPKKFATIHASLSLAFCTVGVVFSTLGDSSSVKHLILDCCIPTIPFLLSAIFGICRNRPNFVLIAAVYMIASFLLVFVPTTIWISLNIPYLFDRATKEWAILLTAPVIAIMTPFLLYTSHAARVYLRIFFDIRDEKMGKKEEIKLPLCRFLGAGQDGVSEDRSSFKIVILRGLGTRGLVFFPCHSRDGWRKSPAPLGPDRTVDGVARRLISTVGRKRSLSPVCSSPSNSKIHLGARDTSLDSEGPNILGGHTHHTATSPAWMGVPIVLSQRAPWSDKYPPIPPPSHYSIASFLHQSSPNGSEMFEPPPVYSSLTAIDNIQLRGEESKKKKRGLFLSPFTFCIEAKKFATIHASVSLIFCSIGIAYATFGVDLFIQCIILACCLPNIPFFLSVIFGIRRNSPNFVLLAAVYMITSFVLIFVPTVIWICYNIPFMFSSSAEARGYSKLFTIPVIIVTAPVLFFIFHAARLYLRVYYDIQDEGKERNEEIKQTLV</sequence>
<evidence type="ECO:0000313" key="2">
    <source>
        <dbReference type="Proteomes" id="UP000005239"/>
    </source>
</evidence>
<proteinExistence type="predicted"/>